<dbReference type="InterPro" id="IPR036095">
    <property type="entry name" value="PTS_EIIB-like_sf"/>
</dbReference>
<keyword evidence="4" id="KW-0804">Transcription</keyword>
<dbReference type="InterPro" id="IPR016152">
    <property type="entry name" value="PTrfase/Anion_transptr"/>
</dbReference>
<dbReference type="InterPro" id="IPR002178">
    <property type="entry name" value="PTS_EIIA_type-2_dom"/>
</dbReference>
<dbReference type="Gene3D" id="3.40.930.10">
    <property type="entry name" value="Mannitol-specific EII, Chain A"/>
    <property type="match status" value="1"/>
</dbReference>
<feature type="coiled-coil region" evidence="5">
    <location>
        <begin position="503"/>
        <end position="530"/>
    </location>
</feature>
<reference evidence="9 10" key="1">
    <citation type="submission" date="2019-03" db="EMBL/GenBank/DDBJ databases">
        <title>Genomic Encyclopedia of Type Strains, Phase IV (KMG-IV): sequencing the most valuable type-strain genomes for metagenomic binning, comparative biology and taxonomic classification.</title>
        <authorList>
            <person name="Goeker M."/>
        </authorList>
    </citation>
    <scope>NUCLEOTIDE SEQUENCE [LARGE SCALE GENOMIC DNA]</scope>
    <source>
        <strain evidence="9 10">DSM 24455</strain>
    </source>
</reference>
<dbReference type="SUPFAM" id="SSF55804">
    <property type="entry name" value="Phoshotransferase/anion transport protein"/>
    <property type="match status" value="1"/>
</dbReference>
<dbReference type="PROSITE" id="PS51372">
    <property type="entry name" value="PRD_2"/>
    <property type="match status" value="2"/>
</dbReference>
<dbReference type="SUPFAM" id="SSF46785">
    <property type="entry name" value="Winged helix' DNA-binding domain"/>
    <property type="match status" value="1"/>
</dbReference>
<gene>
    <name evidence="9" type="ORF">EDD71_11755</name>
</gene>
<name>A0A4R7KCA5_9CLOT</name>
<dbReference type="Pfam" id="PF00874">
    <property type="entry name" value="PRD"/>
    <property type="match status" value="2"/>
</dbReference>
<dbReference type="Pfam" id="PF00359">
    <property type="entry name" value="PTS_EIIA_2"/>
    <property type="match status" value="1"/>
</dbReference>
<dbReference type="PANTHER" id="PTHR30185">
    <property type="entry name" value="CRYPTIC BETA-GLUCOSIDE BGL OPERON ANTITERMINATOR"/>
    <property type="match status" value="1"/>
</dbReference>
<dbReference type="SUPFAM" id="SSF52794">
    <property type="entry name" value="PTS system IIB component-like"/>
    <property type="match status" value="1"/>
</dbReference>
<sequence length="717" mass="82542">MVSLTSRMKSILLLLLEADYSRPITIKEIAKKLNVSSRTILRDMPSIEEWLNQNKISFIKKPGVGLLLGENLESKNKLKRFLEQQSVPKDYSPEERKYVIIAELLQIKEPIKLYYFSNLLGVAEGTLSSDLDKVEEWFQNYNIKLIRRPGFGIYVEGKETDFRKAMVNLLYENLDEGQLLQIIKDNVGNTSNSKGRIEINARNRLLSLIDKNTIENLEKLVYAAEKKMNLQLADSAYVGLIVHLALALQRLKNNEKITINKDLLEELRATQEYNMAKHLAKDISVLFDLEIPEDEIGYITMHLKGAKLRIDNKEEERLIIGKFELIKVAKEMIRIAEEETGYALQHNEKVLLGLVNHLGPAISRLKMNLDIRNPLLSKIKENYPTIYKISEKSAQVLKEFLNVEIPESEIGYIALHLGAAIENEREKEQRLYRVAVVCASGIGTSRLLAARLEKEFKNIQVVDIISSIHLDDKLLREKNIELIISTIEMESSIKTVYVNPLLLDEDKTKIEQALKELKEVTEKTEDMQEKKNFKDVLVLIEEYTKASIELLNNLSFYEKILVNDIEGLITKVAQIYADSDEQQKILEYELKRRERLGSTILNNKGIILLHCRSESIKKLQLGFVCLDKGIDYMFMGNRKERIDIAIIMLAPANCSKAYLEVVSEISRALIEKPDFVEAIKDCDKEQICIQISNIIEGFYYEKMNLLRGRKNEYEHTN</sequence>
<keyword evidence="5" id="KW-0175">Coiled coil</keyword>
<keyword evidence="2" id="KW-0677">Repeat</keyword>
<dbReference type="Pfam" id="PF08279">
    <property type="entry name" value="HTH_11"/>
    <property type="match status" value="1"/>
</dbReference>
<dbReference type="InterPro" id="IPR011608">
    <property type="entry name" value="PRD"/>
</dbReference>
<evidence type="ECO:0000259" key="7">
    <source>
        <dbReference type="PROSITE" id="PS51099"/>
    </source>
</evidence>
<dbReference type="CDD" id="cd05568">
    <property type="entry name" value="PTS_IIB_bgl_like"/>
    <property type="match status" value="1"/>
</dbReference>
<dbReference type="PROSITE" id="PS51094">
    <property type="entry name" value="PTS_EIIA_TYPE_2"/>
    <property type="match status" value="1"/>
</dbReference>
<evidence type="ECO:0000256" key="3">
    <source>
        <dbReference type="ARBA" id="ARBA00023015"/>
    </source>
</evidence>
<feature type="domain" description="PTS EIIA type-2" evidence="6">
    <location>
        <begin position="549"/>
        <end position="698"/>
    </location>
</feature>
<dbReference type="InterPro" id="IPR036390">
    <property type="entry name" value="WH_DNA-bd_sf"/>
</dbReference>
<proteinExistence type="predicted"/>
<dbReference type="SUPFAM" id="SSF63520">
    <property type="entry name" value="PTS-regulatory domain, PRD"/>
    <property type="match status" value="2"/>
</dbReference>
<dbReference type="GO" id="GO:0008982">
    <property type="term" value="F:protein-N(PI)-phosphohistidine-sugar phosphotransferase activity"/>
    <property type="evidence" value="ECO:0007669"/>
    <property type="project" value="InterPro"/>
</dbReference>
<dbReference type="PROSITE" id="PS51099">
    <property type="entry name" value="PTS_EIIB_TYPE_2"/>
    <property type="match status" value="1"/>
</dbReference>
<evidence type="ECO:0000256" key="5">
    <source>
        <dbReference type="SAM" id="Coils"/>
    </source>
</evidence>
<evidence type="ECO:0000256" key="4">
    <source>
        <dbReference type="ARBA" id="ARBA00023163"/>
    </source>
</evidence>
<dbReference type="InterPro" id="IPR013011">
    <property type="entry name" value="PTS_EIIB_2"/>
</dbReference>
<keyword evidence="10" id="KW-1185">Reference proteome</keyword>
<comment type="caution">
    <text evidence="9">The sequence shown here is derived from an EMBL/GenBank/DDBJ whole genome shotgun (WGS) entry which is preliminary data.</text>
</comment>
<dbReference type="EMBL" id="SOAZ01000017">
    <property type="protein sequence ID" value="TDT51919.1"/>
    <property type="molecule type" value="Genomic_DNA"/>
</dbReference>
<dbReference type="AlphaFoldDB" id="A0A4R7KCA5"/>
<dbReference type="Gene3D" id="1.10.10.10">
    <property type="entry name" value="Winged helix-like DNA-binding domain superfamily/Winged helix DNA-binding domain"/>
    <property type="match status" value="2"/>
</dbReference>
<keyword evidence="3" id="KW-0805">Transcription regulation</keyword>
<evidence type="ECO:0000259" key="8">
    <source>
        <dbReference type="PROSITE" id="PS51372"/>
    </source>
</evidence>
<dbReference type="InterPro" id="IPR036634">
    <property type="entry name" value="PRD_sf"/>
</dbReference>
<dbReference type="InterPro" id="IPR050661">
    <property type="entry name" value="BglG_antiterminators"/>
</dbReference>
<evidence type="ECO:0000259" key="6">
    <source>
        <dbReference type="PROSITE" id="PS51094"/>
    </source>
</evidence>
<dbReference type="InterPro" id="IPR013196">
    <property type="entry name" value="HTH_11"/>
</dbReference>
<dbReference type="PANTHER" id="PTHR30185:SF18">
    <property type="entry name" value="TRANSCRIPTIONAL REGULATOR MTLR"/>
    <property type="match status" value="1"/>
</dbReference>
<dbReference type="Gene3D" id="3.40.50.2300">
    <property type="match status" value="1"/>
</dbReference>
<feature type="domain" description="PRD" evidence="8">
    <location>
        <begin position="208"/>
        <end position="313"/>
    </location>
</feature>
<evidence type="ECO:0000313" key="9">
    <source>
        <dbReference type="EMBL" id="TDT51919.1"/>
    </source>
</evidence>
<dbReference type="GO" id="GO:0006355">
    <property type="term" value="P:regulation of DNA-templated transcription"/>
    <property type="evidence" value="ECO:0007669"/>
    <property type="project" value="InterPro"/>
</dbReference>
<dbReference type="Proteomes" id="UP000295325">
    <property type="component" value="Unassembled WGS sequence"/>
</dbReference>
<feature type="domain" description="PTS EIIB type-2" evidence="7">
    <location>
        <begin position="432"/>
        <end position="522"/>
    </location>
</feature>
<dbReference type="GO" id="GO:0009401">
    <property type="term" value="P:phosphoenolpyruvate-dependent sugar phosphotransferase system"/>
    <property type="evidence" value="ECO:0007669"/>
    <property type="project" value="InterPro"/>
</dbReference>
<evidence type="ECO:0000256" key="2">
    <source>
        <dbReference type="ARBA" id="ARBA00022737"/>
    </source>
</evidence>
<organism evidence="9 10">
    <name type="scientific">Fonticella tunisiensis</name>
    <dbReference type="NCBI Taxonomy" id="1096341"/>
    <lineage>
        <taxon>Bacteria</taxon>
        <taxon>Bacillati</taxon>
        <taxon>Bacillota</taxon>
        <taxon>Clostridia</taxon>
        <taxon>Eubacteriales</taxon>
        <taxon>Clostridiaceae</taxon>
        <taxon>Fonticella</taxon>
    </lineage>
</organism>
<accession>A0A4R7KCA5</accession>
<dbReference type="InterPro" id="IPR036388">
    <property type="entry name" value="WH-like_DNA-bd_sf"/>
</dbReference>
<evidence type="ECO:0000313" key="10">
    <source>
        <dbReference type="Proteomes" id="UP000295325"/>
    </source>
</evidence>
<dbReference type="Gene3D" id="1.10.1790.10">
    <property type="entry name" value="PRD domain"/>
    <property type="match status" value="2"/>
</dbReference>
<dbReference type="OrthoDB" id="3175596at2"/>
<feature type="domain" description="PRD" evidence="8">
    <location>
        <begin position="320"/>
        <end position="427"/>
    </location>
</feature>
<protein>
    <submittedName>
        <fullName evidence="9">BglG family transcriptional antiterminator</fullName>
    </submittedName>
</protein>
<evidence type="ECO:0000256" key="1">
    <source>
        <dbReference type="ARBA" id="ARBA00022679"/>
    </source>
</evidence>
<keyword evidence="1" id="KW-0808">Transferase</keyword>